<dbReference type="GO" id="GO:0030170">
    <property type="term" value="F:pyridoxal phosphate binding"/>
    <property type="evidence" value="ECO:0007669"/>
    <property type="project" value="InterPro"/>
</dbReference>
<evidence type="ECO:0000256" key="5">
    <source>
        <dbReference type="ARBA" id="ARBA00018679"/>
    </source>
</evidence>
<comment type="caution">
    <text evidence="15">The sequence shown here is derived from an EMBL/GenBank/DDBJ whole genome shotgun (WGS) entry which is preliminary data.</text>
</comment>
<dbReference type="PANTHER" id="PTHR42690">
    <property type="entry name" value="THREONINE SYNTHASE FAMILY MEMBER"/>
    <property type="match status" value="1"/>
</dbReference>
<proteinExistence type="inferred from homology"/>
<keyword evidence="7" id="KW-0791">Threonine biosynthesis</keyword>
<sequence>MQLYSTKNKSKTVSLPEAVFKGLPEDNGLYMPTSIPRLPQTFIDNLEEYSFQEIGFTVCKHLIGDSIPEKDLEKIIENAISFPAPVVKLDDQKYILELFHGPSLAFKDFGARFMAQLMSYFNQESDKELIILVATSGDTGGAVAAGFLNTPGIQVVILYPSGKVSPLQEKQLTTLGGNITALEVDGTFDDCQALVKKAFLDSELRSQLRLSSANSINISRLIPQSFYYFEAYKQVKKAGKPTVFCVPSGNFGNLTAGLIAAKMGLPVHHFIAATNQNDIVPSYLKGGHYHPKPSVRTLSNAMDVGNPSNFARMVDLYSTIEAIESSPETAWPSMKEAISGYAFDDQATRKAMNEVAETYNYTIDPHGAVGYLALKDYQKEHPDTLGIILETAHPAKFKEDVEDILGHEIPVPERLAVLSDRKKVAKKQRIEYPEFREWLMDSY</sequence>
<dbReference type="InterPro" id="IPR036052">
    <property type="entry name" value="TrpB-like_PALP_sf"/>
</dbReference>
<evidence type="ECO:0000256" key="11">
    <source>
        <dbReference type="NCBIfam" id="TIGR00260"/>
    </source>
</evidence>
<dbReference type="Pfam" id="PF14821">
    <property type="entry name" value="Thr_synth_N"/>
    <property type="match status" value="1"/>
</dbReference>
<name>A0A2D0N5B0_FLAN2</name>
<evidence type="ECO:0000313" key="16">
    <source>
        <dbReference type="Proteomes" id="UP000223913"/>
    </source>
</evidence>
<dbReference type="Pfam" id="PF00291">
    <property type="entry name" value="PALP"/>
    <property type="match status" value="1"/>
</dbReference>
<dbReference type="CDD" id="cd01560">
    <property type="entry name" value="Thr-synth_2"/>
    <property type="match status" value="1"/>
</dbReference>
<comment type="similarity">
    <text evidence="3">Belongs to the threonine synthase family.</text>
</comment>
<protein>
    <recommendedName>
        <fullName evidence="5 11">Threonine synthase</fullName>
        <ecNumber evidence="4 11">4.2.3.1</ecNumber>
    </recommendedName>
</protein>
<keyword evidence="16" id="KW-1185">Reference proteome</keyword>
<evidence type="ECO:0000256" key="7">
    <source>
        <dbReference type="ARBA" id="ARBA00022697"/>
    </source>
</evidence>
<evidence type="ECO:0000256" key="12">
    <source>
        <dbReference type="PIRSR" id="PIRSR604450-51"/>
    </source>
</evidence>
<evidence type="ECO:0000256" key="2">
    <source>
        <dbReference type="ARBA" id="ARBA00004979"/>
    </source>
</evidence>
<evidence type="ECO:0000256" key="1">
    <source>
        <dbReference type="ARBA" id="ARBA00001933"/>
    </source>
</evidence>
<evidence type="ECO:0000256" key="6">
    <source>
        <dbReference type="ARBA" id="ARBA00022605"/>
    </source>
</evidence>
<dbReference type="InterPro" id="IPR037158">
    <property type="entry name" value="Thr_synth_N_sf"/>
</dbReference>
<evidence type="ECO:0000256" key="10">
    <source>
        <dbReference type="ARBA" id="ARBA00049144"/>
    </source>
</evidence>
<evidence type="ECO:0000256" key="9">
    <source>
        <dbReference type="ARBA" id="ARBA00023239"/>
    </source>
</evidence>
<keyword evidence="8 12" id="KW-0663">Pyridoxal phosphate</keyword>
<dbReference type="EMBL" id="PDUD01000030">
    <property type="protein sequence ID" value="PHN03685.1"/>
    <property type="molecule type" value="Genomic_DNA"/>
</dbReference>
<dbReference type="AlphaFoldDB" id="A0A2D0N5B0"/>
<reference evidence="15 16" key="1">
    <citation type="submission" date="2017-10" db="EMBL/GenBank/DDBJ databases">
        <title>The draft genome sequence of Lewinella nigricans NBRC 102662.</title>
        <authorList>
            <person name="Wang K."/>
        </authorList>
    </citation>
    <scope>NUCLEOTIDE SEQUENCE [LARGE SCALE GENOMIC DNA]</scope>
    <source>
        <strain evidence="15 16">NBRC 102662</strain>
    </source>
</reference>
<dbReference type="GO" id="GO:0004795">
    <property type="term" value="F:threonine synthase activity"/>
    <property type="evidence" value="ECO:0007669"/>
    <property type="project" value="UniProtKB-UniRule"/>
</dbReference>
<dbReference type="InterPro" id="IPR004450">
    <property type="entry name" value="Thr_synthase-like"/>
</dbReference>
<dbReference type="NCBIfam" id="TIGR00260">
    <property type="entry name" value="thrC"/>
    <property type="match status" value="1"/>
</dbReference>
<dbReference type="SUPFAM" id="SSF53686">
    <property type="entry name" value="Tryptophan synthase beta subunit-like PLP-dependent enzymes"/>
    <property type="match status" value="1"/>
</dbReference>
<comment type="cofactor">
    <cofactor evidence="1 12">
        <name>pyridoxal 5'-phosphate</name>
        <dbReference type="ChEBI" id="CHEBI:597326"/>
    </cofactor>
</comment>
<dbReference type="UniPathway" id="UPA00050">
    <property type="reaction ID" value="UER00065"/>
</dbReference>
<dbReference type="InterPro" id="IPR051166">
    <property type="entry name" value="Threonine_Synthase"/>
</dbReference>
<dbReference type="InterPro" id="IPR029144">
    <property type="entry name" value="Thr_synth_N"/>
</dbReference>
<dbReference type="InterPro" id="IPR000634">
    <property type="entry name" value="Ser/Thr_deHydtase_PyrdxlP-BS"/>
</dbReference>
<dbReference type="InterPro" id="IPR001926">
    <property type="entry name" value="TrpB-like_PALP"/>
</dbReference>
<evidence type="ECO:0000259" key="14">
    <source>
        <dbReference type="Pfam" id="PF14821"/>
    </source>
</evidence>
<dbReference type="Gene3D" id="3.40.50.1100">
    <property type="match status" value="2"/>
</dbReference>
<evidence type="ECO:0000313" key="15">
    <source>
        <dbReference type="EMBL" id="PHN03685.1"/>
    </source>
</evidence>
<keyword evidence="9" id="KW-0456">Lyase</keyword>
<keyword evidence="6" id="KW-0028">Amino-acid biosynthesis</keyword>
<dbReference type="RefSeq" id="WP_099153013.1">
    <property type="nucleotide sequence ID" value="NZ_PDUD01000030.1"/>
</dbReference>
<comment type="pathway">
    <text evidence="2">Amino-acid biosynthesis; L-threonine biosynthesis; L-threonine from L-aspartate: step 5/5.</text>
</comment>
<dbReference type="Proteomes" id="UP000223913">
    <property type="component" value="Unassembled WGS sequence"/>
</dbReference>
<evidence type="ECO:0000256" key="8">
    <source>
        <dbReference type="ARBA" id="ARBA00022898"/>
    </source>
</evidence>
<feature type="domain" description="Tryptophan synthase beta chain-like PALP" evidence="13">
    <location>
        <begin position="96"/>
        <end position="380"/>
    </location>
</feature>
<dbReference type="GO" id="GO:0009088">
    <property type="term" value="P:threonine biosynthetic process"/>
    <property type="evidence" value="ECO:0007669"/>
    <property type="project" value="UniProtKB-UniRule"/>
</dbReference>
<organism evidence="15 16">
    <name type="scientific">Flavilitoribacter nigricans (strain ATCC 23147 / DSM 23189 / NBRC 102662 / NCIMB 1420 / SS-2)</name>
    <name type="common">Lewinella nigricans</name>
    <dbReference type="NCBI Taxonomy" id="1122177"/>
    <lineage>
        <taxon>Bacteria</taxon>
        <taxon>Pseudomonadati</taxon>
        <taxon>Bacteroidota</taxon>
        <taxon>Saprospiria</taxon>
        <taxon>Saprospirales</taxon>
        <taxon>Lewinellaceae</taxon>
        <taxon>Flavilitoribacter</taxon>
    </lineage>
</organism>
<dbReference type="FunFam" id="3.40.50.1100:FF:000022">
    <property type="entry name" value="Threonine synthase"/>
    <property type="match status" value="1"/>
</dbReference>
<gene>
    <name evidence="15" type="ORF">CRP01_25890</name>
</gene>
<dbReference type="EC" id="4.2.3.1" evidence="4 11"/>
<accession>A0A2D0N5B0</accession>
<dbReference type="PROSITE" id="PS00165">
    <property type="entry name" value="DEHYDRATASE_SER_THR"/>
    <property type="match status" value="1"/>
</dbReference>
<evidence type="ECO:0000256" key="3">
    <source>
        <dbReference type="ARBA" id="ARBA00005517"/>
    </source>
</evidence>
<evidence type="ECO:0000256" key="4">
    <source>
        <dbReference type="ARBA" id="ARBA00013028"/>
    </source>
</evidence>
<evidence type="ECO:0000259" key="13">
    <source>
        <dbReference type="Pfam" id="PF00291"/>
    </source>
</evidence>
<dbReference type="OrthoDB" id="9763107at2"/>
<feature type="modified residue" description="N6-(pyridoxal phosphate)lysine" evidence="12">
    <location>
        <position position="107"/>
    </location>
</feature>
<feature type="domain" description="Threonine synthase N-terminal" evidence="14">
    <location>
        <begin position="4"/>
        <end position="79"/>
    </location>
</feature>
<comment type="catalytic activity">
    <reaction evidence="10">
        <text>O-phospho-L-homoserine + H2O = L-threonine + phosphate</text>
        <dbReference type="Rhea" id="RHEA:10840"/>
        <dbReference type="ChEBI" id="CHEBI:15377"/>
        <dbReference type="ChEBI" id="CHEBI:43474"/>
        <dbReference type="ChEBI" id="CHEBI:57590"/>
        <dbReference type="ChEBI" id="CHEBI:57926"/>
        <dbReference type="EC" id="4.2.3.1"/>
    </reaction>
</comment>
<dbReference type="PANTHER" id="PTHR42690:SF1">
    <property type="entry name" value="THREONINE SYNTHASE-LIKE 2"/>
    <property type="match status" value="1"/>
</dbReference>
<dbReference type="Gene3D" id="3.90.1380.10">
    <property type="entry name" value="Threonine synthase, N-terminal domain"/>
    <property type="match status" value="1"/>
</dbReference>